<dbReference type="AlphaFoldDB" id="U4LUB8"/>
<accession>U4LUB8</accession>
<dbReference type="EMBL" id="HF935604">
    <property type="protein sequence ID" value="CCX31521.1"/>
    <property type="molecule type" value="Genomic_DNA"/>
</dbReference>
<reference evidence="2 3" key="1">
    <citation type="journal article" date="2013" name="PLoS Genet.">
        <title>The genome and development-dependent transcriptomes of Pyronema confluens: a window into fungal evolution.</title>
        <authorList>
            <person name="Traeger S."/>
            <person name="Altegoer F."/>
            <person name="Freitag M."/>
            <person name="Gabaldon T."/>
            <person name="Kempken F."/>
            <person name="Kumar A."/>
            <person name="Marcet-Houben M."/>
            <person name="Poggeler S."/>
            <person name="Stajich J.E."/>
            <person name="Nowrousian M."/>
        </authorList>
    </citation>
    <scope>NUCLEOTIDE SEQUENCE [LARGE SCALE GENOMIC DNA]</scope>
    <source>
        <strain evidence="3">CBS 100304</strain>
        <tissue evidence="2">Vegetative mycelium</tissue>
    </source>
</reference>
<feature type="region of interest" description="Disordered" evidence="1">
    <location>
        <begin position="1"/>
        <end position="21"/>
    </location>
</feature>
<protein>
    <submittedName>
        <fullName evidence="2">Uncharacterized protein</fullName>
    </submittedName>
</protein>
<evidence type="ECO:0000313" key="2">
    <source>
        <dbReference type="EMBL" id="CCX31521.1"/>
    </source>
</evidence>
<organism evidence="2 3">
    <name type="scientific">Pyronema omphalodes (strain CBS 100304)</name>
    <name type="common">Pyronema confluens</name>
    <dbReference type="NCBI Taxonomy" id="1076935"/>
    <lineage>
        <taxon>Eukaryota</taxon>
        <taxon>Fungi</taxon>
        <taxon>Dikarya</taxon>
        <taxon>Ascomycota</taxon>
        <taxon>Pezizomycotina</taxon>
        <taxon>Pezizomycetes</taxon>
        <taxon>Pezizales</taxon>
        <taxon>Pyronemataceae</taxon>
        <taxon>Pyronema</taxon>
    </lineage>
</organism>
<gene>
    <name evidence="2" type="ORF">PCON_10870</name>
</gene>
<proteinExistence type="predicted"/>
<evidence type="ECO:0000256" key="1">
    <source>
        <dbReference type="SAM" id="MobiDB-lite"/>
    </source>
</evidence>
<dbReference type="Proteomes" id="UP000018144">
    <property type="component" value="Unassembled WGS sequence"/>
</dbReference>
<evidence type="ECO:0000313" key="3">
    <source>
        <dbReference type="Proteomes" id="UP000018144"/>
    </source>
</evidence>
<name>U4LUB8_PYROM</name>
<keyword evidence="3" id="KW-1185">Reference proteome</keyword>
<sequence length="21" mass="2476">MHVHGPTRIHNINSRPPPRRC</sequence>